<evidence type="ECO:0000256" key="3">
    <source>
        <dbReference type="ARBA" id="ARBA00023274"/>
    </source>
</evidence>
<reference evidence="5 6" key="1">
    <citation type="submission" date="2019-09" db="EMBL/GenBank/DDBJ databases">
        <title>Draft genome of the ectomycorrhizal ascomycete Sphaerosporella brunnea.</title>
        <authorList>
            <consortium name="DOE Joint Genome Institute"/>
            <person name="Benucci G.M."/>
            <person name="Marozzi G."/>
            <person name="Antonielli L."/>
            <person name="Sanchez S."/>
            <person name="Marco P."/>
            <person name="Wang X."/>
            <person name="Falini L.B."/>
            <person name="Barry K."/>
            <person name="Haridas S."/>
            <person name="Lipzen A."/>
            <person name="Labutti K."/>
            <person name="Grigoriev I.V."/>
            <person name="Murat C."/>
            <person name="Martin F."/>
            <person name="Albertini E."/>
            <person name="Donnini D."/>
            <person name="Bonito G."/>
        </authorList>
    </citation>
    <scope>NUCLEOTIDE SEQUENCE [LARGE SCALE GENOMIC DNA]</scope>
    <source>
        <strain evidence="5 6">Sb_GMNB300</strain>
    </source>
</reference>
<comment type="similarity">
    <text evidence="1">Belongs to the bacterial ribosomal protein bL19 family.</text>
</comment>
<dbReference type="InterPro" id="IPR001857">
    <property type="entry name" value="Ribosomal_bL19"/>
</dbReference>
<dbReference type="SUPFAM" id="SSF50104">
    <property type="entry name" value="Translation proteins SH3-like domain"/>
    <property type="match status" value="1"/>
</dbReference>
<dbReference type="OrthoDB" id="432645at2759"/>
<dbReference type="PANTHER" id="PTHR15680:SF9">
    <property type="entry name" value="LARGE RIBOSOMAL SUBUNIT PROTEIN BL19M"/>
    <property type="match status" value="1"/>
</dbReference>
<evidence type="ECO:0000256" key="1">
    <source>
        <dbReference type="ARBA" id="ARBA00005781"/>
    </source>
</evidence>
<dbReference type="GO" id="GO:0003735">
    <property type="term" value="F:structural constituent of ribosome"/>
    <property type="evidence" value="ECO:0007669"/>
    <property type="project" value="InterPro"/>
</dbReference>
<sequence>MTAAASAPLRRPLLSLLRGSFPAAATKRTLVQLPPAPSSLPRKIGMFAQPKVFHSPRPAHTPRRRIRIHPPIAAPATKDAIGALTSLQLATLDPTGARGRLFSRHNHDAIRVGDILQVRRKNGEPPFAGVLINIRRRGVDTAFLLRGQVTRVGVEVWFKLYSPTIEAVELVQRAAKRKKRAKLYYMRKPQHDIGNVQNIVAQYTRQRAMLRGEGKKAAHAPKGGQQHHKEKK</sequence>
<gene>
    <name evidence="5" type="ORF">FN846DRAFT_958641</name>
</gene>
<dbReference type="PRINTS" id="PR00061">
    <property type="entry name" value="RIBOSOMALL19"/>
</dbReference>
<comment type="caution">
    <text evidence="5">The sequence shown here is derived from an EMBL/GenBank/DDBJ whole genome shotgun (WGS) entry which is preliminary data.</text>
</comment>
<protein>
    <submittedName>
        <fullName evidence="5">Putative mitochondrial ribosomal protein</fullName>
    </submittedName>
</protein>
<proteinExistence type="inferred from homology"/>
<dbReference type="GO" id="GO:0006412">
    <property type="term" value="P:translation"/>
    <property type="evidence" value="ECO:0007669"/>
    <property type="project" value="InterPro"/>
</dbReference>
<dbReference type="Pfam" id="PF01245">
    <property type="entry name" value="Ribosomal_L19"/>
    <property type="match status" value="1"/>
</dbReference>
<dbReference type="EMBL" id="VXIS01000152">
    <property type="protein sequence ID" value="KAA8900571.1"/>
    <property type="molecule type" value="Genomic_DNA"/>
</dbReference>
<dbReference type="GO" id="GO:0005762">
    <property type="term" value="C:mitochondrial large ribosomal subunit"/>
    <property type="evidence" value="ECO:0007669"/>
    <property type="project" value="TreeGrafter"/>
</dbReference>
<keyword evidence="6" id="KW-1185">Reference proteome</keyword>
<dbReference type="Proteomes" id="UP000326924">
    <property type="component" value="Unassembled WGS sequence"/>
</dbReference>
<dbReference type="InParanoid" id="A0A5J5ERA8"/>
<dbReference type="Gene3D" id="2.30.30.790">
    <property type="match status" value="1"/>
</dbReference>
<evidence type="ECO:0000256" key="2">
    <source>
        <dbReference type="ARBA" id="ARBA00022980"/>
    </source>
</evidence>
<evidence type="ECO:0000313" key="6">
    <source>
        <dbReference type="Proteomes" id="UP000326924"/>
    </source>
</evidence>
<feature type="region of interest" description="Disordered" evidence="4">
    <location>
        <begin position="210"/>
        <end position="232"/>
    </location>
</feature>
<evidence type="ECO:0000256" key="4">
    <source>
        <dbReference type="SAM" id="MobiDB-lite"/>
    </source>
</evidence>
<accession>A0A5J5ERA8</accession>
<dbReference type="FunCoup" id="A0A5J5ERA8">
    <property type="interactions" value="253"/>
</dbReference>
<dbReference type="InterPro" id="IPR008991">
    <property type="entry name" value="Translation_prot_SH3-like_sf"/>
</dbReference>
<dbReference type="AlphaFoldDB" id="A0A5J5ERA8"/>
<dbReference type="PANTHER" id="PTHR15680">
    <property type="entry name" value="RIBOSOMAL PROTEIN L19"/>
    <property type="match status" value="1"/>
</dbReference>
<evidence type="ECO:0000313" key="5">
    <source>
        <dbReference type="EMBL" id="KAA8900571.1"/>
    </source>
</evidence>
<keyword evidence="3" id="KW-0687">Ribonucleoprotein</keyword>
<organism evidence="5 6">
    <name type="scientific">Sphaerosporella brunnea</name>
    <dbReference type="NCBI Taxonomy" id="1250544"/>
    <lineage>
        <taxon>Eukaryota</taxon>
        <taxon>Fungi</taxon>
        <taxon>Dikarya</taxon>
        <taxon>Ascomycota</taxon>
        <taxon>Pezizomycotina</taxon>
        <taxon>Pezizomycetes</taxon>
        <taxon>Pezizales</taxon>
        <taxon>Pyronemataceae</taxon>
        <taxon>Sphaerosporella</taxon>
    </lineage>
</organism>
<name>A0A5J5ERA8_9PEZI</name>
<dbReference type="InterPro" id="IPR038657">
    <property type="entry name" value="Ribosomal_bL19_sf"/>
</dbReference>
<keyword evidence="2 5" id="KW-0689">Ribosomal protein</keyword>